<proteinExistence type="predicted"/>
<dbReference type="InterPro" id="IPR024628">
    <property type="entry name" value="Sulfotransferase_Stf0_dom"/>
</dbReference>
<dbReference type="AlphaFoldDB" id="A0A2V2YUZ9"/>
<feature type="active site" description="Proton acceptor" evidence="1">
    <location>
        <position position="36"/>
    </location>
</feature>
<dbReference type="Pfam" id="PF09037">
    <property type="entry name" value="Sulphotransf"/>
    <property type="match status" value="1"/>
</dbReference>
<name>A0A2V2YUZ9_9BACL</name>
<accession>A0A2V2YUZ9</accession>
<dbReference type="Proteomes" id="UP000246635">
    <property type="component" value="Unassembled WGS sequence"/>
</dbReference>
<evidence type="ECO:0000259" key="2">
    <source>
        <dbReference type="Pfam" id="PF09037"/>
    </source>
</evidence>
<dbReference type="InterPro" id="IPR027417">
    <property type="entry name" value="P-loop_NTPase"/>
</dbReference>
<dbReference type="RefSeq" id="WP_110043912.1">
    <property type="nucleotide sequence ID" value="NZ_CP054612.1"/>
</dbReference>
<evidence type="ECO:0000313" key="4">
    <source>
        <dbReference type="Proteomes" id="UP000246635"/>
    </source>
</evidence>
<evidence type="ECO:0000256" key="1">
    <source>
        <dbReference type="PIRSR" id="PIRSR021497-1"/>
    </source>
</evidence>
<dbReference type="OrthoDB" id="2559766at2"/>
<gene>
    <name evidence="3" type="ORF">DFQ01_10680</name>
</gene>
<evidence type="ECO:0000313" key="3">
    <source>
        <dbReference type="EMBL" id="PWW04797.1"/>
    </source>
</evidence>
<comment type="caution">
    <text evidence="3">The sequence shown here is derived from an EMBL/GenBank/DDBJ whole genome shotgun (WGS) entry which is preliminary data.</text>
</comment>
<dbReference type="PIRSF" id="PIRSF021497">
    <property type="entry name" value="Sulphotransferase_Stf0"/>
    <property type="match status" value="1"/>
</dbReference>
<sequence>MIEPTQSYTLWFSQRTGSTLLNNALASTGAAGNPAEWLHYSWNDPAVFNRENLENIWQQGSTPNGVFGIKIGYEQPWIDAFRKLFDLPAEASSAQVWGTAFPNCSKHIFMTRRNKVRLAVSWWRAIVSDEWHRNAGTPAKECELADQYNYDAIHHLIQESVMFEAALENFFTQNGISPMTVVYEDFIQDYEGTVLKVLEYLGVPTDGVEVAPPALDKLADEYAEQWVQRYRAESQNGWTNVRW</sequence>
<feature type="domain" description="Sulphotransferase Stf0" evidence="2">
    <location>
        <begin position="7"/>
        <end position="233"/>
    </location>
</feature>
<dbReference type="SUPFAM" id="SSF52540">
    <property type="entry name" value="P-loop containing nucleoside triphosphate hydrolases"/>
    <property type="match status" value="1"/>
</dbReference>
<reference evidence="3 4" key="1">
    <citation type="submission" date="2018-05" db="EMBL/GenBank/DDBJ databases">
        <title>Genomic Encyclopedia of Type Strains, Phase III (KMG-III): the genomes of soil and plant-associated and newly described type strains.</title>
        <authorList>
            <person name="Whitman W."/>
        </authorList>
    </citation>
    <scope>NUCLEOTIDE SEQUENCE [LARGE SCALE GENOMIC DNA]</scope>
    <source>
        <strain evidence="3 4">CECT 5696</strain>
    </source>
</reference>
<dbReference type="EMBL" id="QGTQ01000006">
    <property type="protein sequence ID" value="PWW04797.1"/>
    <property type="molecule type" value="Genomic_DNA"/>
</dbReference>
<protein>
    <submittedName>
        <fullName evidence="3">LPS sulfotransferase NodH</fullName>
    </submittedName>
</protein>
<dbReference type="InterPro" id="IPR015124">
    <property type="entry name" value="Stf0"/>
</dbReference>
<organism evidence="3 4">
    <name type="scientific">Paenibacillus cellulosilyticus</name>
    <dbReference type="NCBI Taxonomy" id="375489"/>
    <lineage>
        <taxon>Bacteria</taxon>
        <taxon>Bacillati</taxon>
        <taxon>Bacillota</taxon>
        <taxon>Bacilli</taxon>
        <taxon>Bacillales</taxon>
        <taxon>Paenibacillaceae</taxon>
        <taxon>Paenibacillus</taxon>
    </lineage>
</organism>
<keyword evidence="4" id="KW-1185">Reference proteome</keyword>
<dbReference type="GO" id="GO:0016740">
    <property type="term" value="F:transferase activity"/>
    <property type="evidence" value="ECO:0007669"/>
    <property type="project" value="UniProtKB-KW"/>
</dbReference>
<dbReference type="Gene3D" id="3.40.50.300">
    <property type="entry name" value="P-loop containing nucleotide triphosphate hydrolases"/>
    <property type="match status" value="1"/>
</dbReference>
<keyword evidence="3" id="KW-0808">Transferase</keyword>